<dbReference type="InterPro" id="IPR000836">
    <property type="entry name" value="PRTase_dom"/>
</dbReference>
<gene>
    <name evidence="10" type="primary">apt_2</name>
    <name evidence="10" type="ORF">Vse01_28120</name>
</gene>
<dbReference type="AlphaFoldDB" id="A0A9W5XK72"/>
<dbReference type="GO" id="GO:0006166">
    <property type="term" value="P:purine ribonucleoside salvage"/>
    <property type="evidence" value="ECO:0007669"/>
    <property type="project" value="UniProtKB-KW"/>
</dbReference>
<evidence type="ECO:0000256" key="8">
    <source>
        <dbReference type="ARBA" id="ARBA00025704"/>
    </source>
</evidence>
<evidence type="ECO:0000313" key="10">
    <source>
        <dbReference type="EMBL" id="GIJ33664.1"/>
    </source>
</evidence>
<dbReference type="GO" id="GO:0005737">
    <property type="term" value="C:cytoplasm"/>
    <property type="evidence" value="ECO:0007669"/>
    <property type="project" value="UniProtKB-SubCell"/>
</dbReference>
<protein>
    <submittedName>
        <fullName evidence="10">Adenine phosphoribosyltransferase</fullName>
    </submittedName>
</protein>
<dbReference type="PANTHER" id="PTHR11776:SF7">
    <property type="entry name" value="PHOSPHORIBOSYLTRANSFERASE DOMAIN-CONTAINING PROTEIN"/>
    <property type="match status" value="1"/>
</dbReference>
<evidence type="ECO:0000256" key="4">
    <source>
        <dbReference type="ARBA" id="ARBA00022490"/>
    </source>
</evidence>
<evidence type="ECO:0000256" key="7">
    <source>
        <dbReference type="ARBA" id="ARBA00022726"/>
    </source>
</evidence>
<feature type="domain" description="Phosphoribosyltransferase" evidence="9">
    <location>
        <begin position="46"/>
        <end position="166"/>
    </location>
</feature>
<keyword evidence="5 10" id="KW-0328">Glycosyltransferase</keyword>
<dbReference type="InterPro" id="IPR050120">
    <property type="entry name" value="Adenine_PRTase"/>
</dbReference>
<proteinExistence type="inferred from homology"/>
<dbReference type="EMBL" id="BOPD01000016">
    <property type="protein sequence ID" value="GIJ33664.1"/>
    <property type="molecule type" value="Genomic_DNA"/>
</dbReference>
<evidence type="ECO:0000256" key="2">
    <source>
        <dbReference type="ARBA" id="ARBA00008391"/>
    </source>
</evidence>
<comment type="similarity">
    <text evidence="2">Belongs to the purine/pyrimidine phosphoribosyltransferase family.</text>
</comment>
<comment type="pathway">
    <text evidence="8">Purine metabolism.</text>
</comment>
<dbReference type="SUPFAM" id="SSF53271">
    <property type="entry name" value="PRTase-like"/>
    <property type="match status" value="1"/>
</dbReference>
<comment type="subunit">
    <text evidence="3">Homodimer.</text>
</comment>
<reference evidence="10" key="1">
    <citation type="submission" date="2021-01" db="EMBL/GenBank/DDBJ databases">
        <title>Whole genome shotgun sequence of Verrucosispora sediminis NBRC 107745.</title>
        <authorList>
            <person name="Komaki H."/>
            <person name="Tamura T."/>
        </authorList>
    </citation>
    <scope>NUCLEOTIDE SEQUENCE</scope>
    <source>
        <strain evidence="10">NBRC 107745</strain>
    </source>
</reference>
<dbReference type="Gene3D" id="3.40.50.2020">
    <property type="match status" value="1"/>
</dbReference>
<dbReference type="Pfam" id="PF00156">
    <property type="entry name" value="Pribosyltran"/>
    <property type="match status" value="1"/>
</dbReference>
<organism evidence="10 11">
    <name type="scientific">Micromonospora sediminimaris</name>
    <dbReference type="NCBI Taxonomy" id="547162"/>
    <lineage>
        <taxon>Bacteria</taxon>
        <taxon>Bacillati</taxon>
        <taxon>Actinomycetota</taxon>
        <taxon>Actinomycetes</taxon>
        <taxon>Micromonosporales</taxon>
        <taxon>Micromonosporaceae</taxon>
        <taxon>Micromonospora</taxon>
    </lineage>
</organism>
<evidence type="ECO:0000256" key="5">
    <source>
        <dbReference type="ARBA" id="ARBA00022676"/>
    </source>
</evidence>
<keyword evidence="11" id="KW-1185">Reference proteome</keyword>
<keyword evidence="6" id="KW-0808">Transferase</keyword>
<dbReference type="InterPro" id="IPR029057">
    <property type="entry name" value="PRTase-like"/>
</dbReference>
<evidence type="ECO:0000256" key="1">
    <source>
        <dbReference type="ARBA" id="ARBA00004496"/>
    </source>
</evidence>
<evidence type="ECO:0000313" key="11">
    <source>
        <dbReference type="Proteomes" id="UP000607311"/>
    </source>
</evidence>
<keyword evidence="7" id="KW-0660">Purine salvage</keyword>
<name>A0A9W5XK72_9ACTN</name>
<keyword evidence="4" id="KW-0963">Cytoplasm</keyword>
<dbReference type="PANTHER" id="PTHR11776">
    <property type="entry name" value="ADENINE PHOSPHORIBOSYLTRANSFERASE"/>
    <property type="match status" value="1"/>
</dbReference>
<evidence type="ECO:0000256" key="6">
    <source>
        <dbReference type="ARBA" id="ARBA00022679"/>
    </source>
</evidence>
<accession>A0A9W5XK72</accession>
<comment type="subcellular location">
    <subcellularLocation>
        <location evidence="1">Cytoplasm</location>
    </subcellularLocation>
</comment>
<dbReference type="Proteomes" id="UP000607311">
    <property type="component" value="Unassembled WGS sequence"/>
</dbReference>
<dbReference type="CDD" id="cd06223">
    <property type="entry name" value="PRTases_typeI"/>
    <property type="match status" value="1"/>
</dbReference>
<evidence type="ECO:0000256" key="3">
    <source>
        <dbReference type="ARBA" id="ARBA00011738"/>
    </source>
</evidence>
<comment type="caution">
    <text evidence="10">The sequence shown here is derived from an EMBL/GenBank/DDBJ whole genome shotgun (WGS) entry which is preliminary data.</text>
</comment>
<evidence type="ECO:0000259" key="9">
    <source>
        <dbReference type="Pfam" id="PF00156"/>
    </source>
</evidence>
<dbReference type="GO" id="GO:0003999">
    <property type="term" value="F:adenine phosphoribosyltransferase activity"/>
    <property type="evidence" value="ECO:0007669"/>
    <property type="project" value="TreeGrafter"/>
</dbReference>
<sequence>MIVARLGSHNPTMSASARGLLLKHFRWIEGHADVWAIFRDAKALRQVVAGLVEPFRNSDVTAICGIESRGFLLGGAAALELGVGFIPVRKRDGLFPGDKITAAAEPDYRQRSHTLRLQRSSLGSHDRVLLVDDWIETGSQALTTRQMVERCGSSWVGCSVLVDQLRDDRRAALGTVMSLVRADELPVWTG</sequence>